<gene>
    <name evidence="4" type="ORF">Tci_032396</name>
</gene>
<protein>
    <submittedName>
        <fullName evidence="4">Zinc finger, CCHC-type</fullName>
    </submittedName>
</protein>
<dbReference type="PANTHER" id="PTHR11439:SF521">
    <property type="entry name" value="RNA-DIRECTED DNA POLYMERASE"/>
    <property type="match status" value="1"/>
</dbReference>
<dbReference type="Pfam" id="PF07727">
    <property type="entry name" value="RVT_2"/>
    <property type="match status" value="1"/>
</dbReference>
<feature type="domain" description="Reverse transcriptase Ty1/copia-type" evidence="2">
    <location>
        <begin position="240"/>
        <end position="284"/>
    </location>
</feature>
<evidence type="ECO:0000259" key="3">
    <source>
        <dbReference type="Pfam" id="PF26130"/>
    </source>
</evidence>
<feature type="compositionally biased region" description="Polar residues" evidence="1">
    <location>
        <begin position="863"/>
        <end position="873"/>
    </location>
</feature>
<dbReference type="InterPro" id="IPR013103">
    <property type="entry name" value="RVT_2"/>
</dbReference>
<evidence type="ECO:0000259" key="2">
    <source>
        <dbReference type="Pfam" id="PF07727"/>
    </source>
</evidence>
<dbReference type="EMBL" id="BKCJ010004331">
    <property type="protein sequence ID" value="GEU60418.1"/>
    <property type="molecule type" value="Genomic_DNA"/>
</dbReference>
<dbReference type="AlphaFoldDB" id="A0A6L2LFM6"/>
<dbReference type="CDD" id="cd09272">
    <property type="entry name" value="RNase_HI_RT_Ty1"/>
    <property type="match status" value="1"/>
</dbReference>
<accession>A0A6L2LFM6</accession>
<sequence>MPDDVNILDSEDIDTAHLPKIKTILDWLKPVPEEDILETSEPDWIIPLTDLPDAENTSKLNQLHGSDKVHLYNPINLWIRNIVIKQRVGDLKLDVESYQTKLNLIEPRWDASDFLFKEDYTIVSKLRVVIYRDRNDQKKMMRDTRLFQYNPGMENRIWYEDDKRRSEEFMEVIDRRTQYPKNLLKFYVIEPNDSVSINSIIESRDAIFDENHFSSIPRPKDIIPNSVESQRDDHSNNVPTLAAIHNLVIHQMDVKTTFLNGDLDEEVYMKQPEGFVMPDNEHKLEYSRAIGCLMYAMRSTRPDIAYAVGRLEAYSDASWINHVKDSSSTSRWVFLLGGGAISWASKKQTCITGSTMESKFVALAAADKEAEWIRNLIHEIPIWPKPIEIISIRCDSAPTMARAYSQIYNKKSRHLGVRHSMIRELIRNGVIYIEFVRTQHNLADHLTKGLARDLVVLHCLIMVKLSVDLNEPKDSSKTDKATQNGRTPKSLTLKIHHDGWFTPTPSRSYIGGQVSSVNVVHIDEFCLHDLKDMAVKLGYGVEDLMYCHFLIRSLGLDYGLHSLNVDVDVLDMSKYVKDYKIILVYVEHESSIVDTSMFDSSPDVNRNLASFMARPTVVESVVDLFDGLDKIPGEYVNTKKHITGDESTWKQMVVHVDTESEEEKSDIKGNDTNGSDSEDLDYDPNHDDVFDDDEHIVKEVHVNMNNFSFTVDPKHDTSIGVVDIQEDDLDVIDYDSFGRGVCKEMLWNAAKATSKGEFKKKIGRAKCDLLINNVCEVFNRHLVDGRDQPIITCSKYIREYLMKRIVATEYNVQWNGGFLYQVTRPYKDQDMWPIVKSRPIIIPPLYKPPIGRPPKKRKKSNDEIASQSASSGKLSRKGKLVSCGKCGNVGHNKKGCRGQCGGSSQAGARKVFGQAVGSRKVSCQAAGARKASSQPSAAQSTANKGPRQGF</sequence>
<comment type="caution">
    <text evidence="4">The sequence shown here is derived from an EMBL/GenBank/DDBJ whole genome shotgun (WGS) entry which is preliminary data.</text>
</comment>
<feature type="region of interest" description="Disordered" evidence="1">
    <location>
        <begin position="924"/>
        <end position="950"/>
    </location>
</feature>
<feature type="compositionally biased region" description="Low complexity" evidence="1">
    <location>
        <begin position="931"/>
        <end position="942"/>
    </location>
</feature>
<feature type="region of interest" description="Disordered" evidence="1">
    <location>
        <begin position="658"/>
        <end position="688"/>
    </location>
</feature>
<dbReference type="Pfam" id="PF26130">
    <property type="entry name" value="PB1-like"/>
    <property type="match status" value="1"/>
</dbReference>
<reference evidence="4" key="1">
    <citation type="journal article" date="2019" name="Sci. Rep.">
        <title>Draft genome of Tanacetum cinerariifolium, the natural source of mosquito coil.</title>
        <authorList>
            <person name="Yamashiro T."/>
            <person name="Shiraishi A."/>
            <person name="Satake H."/>
            <person name="Nakayama K."/>
        </authorList>
    </citation>
    <scope>NUCLEOTIDE SEQUENCE</scope>
</reference>
<organism evidence="4">
    <name type="scientific">Tanacetum cinerariifolium</name>
    <name type="common">Dalmatian daisy</name>
    <name type="synonym">Chrysanthemum cinerariifolium</name>
    <dbReference type="NCBI Taxonomy" id="118510"/>
    <lineage>
        <taxon>Eukaryota</taxon>
        <taxon>Viridiplantae</taxon>
        <taxon>Streptophyta</taxon>
        <taxon>Embryophyta</taxon>
        <taxon>Tracheophyta</taxon>
        <taxon>Spermatophyta</taxon>
        <taxon>Magnoliopsida</taxon>
        <taxon>eudicotyledons</taxon>
        <taxon>Gunneridae</taxon>
        <taxon>Pentapetalae</taxon>
        <taxon>asterids</taxon>
        <taxon>campanulids</taxon>
        <taxon>Asterales</taxon>
        <taxon>Asteraceae</taxon>
        <taxon>Asteroideae</taxon>
        <taxon>Anthemideae</taxon>
        <taxon>Anthemidinae</taxon>
        <taxon>Tanacetum</taxon>
    </lineage>
</organism>
<evidence type="ECO:0000256" key="1">
    <source>
        <dbReference type="SAM" id="MobiDB-lite"/>
    </source>
</evidence>
<feature type="region of interest" description="Disordered" evidence="1">
    <location>
        <begin position="845"/>
        <end position="879"/>
    </location>
</feature>
<evidence type="ECO:0000313" key="4">
    <source>
        <dbReference type="EMBL" id="GEU60418.1"/>
    </source>
</evidence>
<proteinExistence type="predicted"/>
<dbReference type="InterPro" id="IPR058594">
    <property type="entry name" value="PB1-like_dom_pln"/>
</dbReference>
<name>A0A6L2LFM6_TANCI</name>
<dbReference type="PANTHER" id="PTHR11439">
    <property type="entry name" value="GAG-POL-RELATED RETROTRANSPOSON"/>
    <property type="match status" value="1"/>
</dbReference>
<feature type="domain" description="PB1-like" evidence="3">
    <location>
        <begin position="490"/>
        <end position="588"/>
    </location>
</feature>